<sequence length="282" mass="29113">MLSLPHLIFYLCMFSYQERKISALALPQPAAAIRDSCKDLDSARLATQIGDYLQSLATQRGLLGNTITPAQQADVADTLYAHCKKTYTTFCAAEACVAVSEAVRKASNLNGDKTSATEPANIPPVSPVQINPPVLPQAPPLPPKNSRPLPKGPKLNPGHMVPRSDVALRSSNSHMNLRDLEPRNPVAAAWVAAIAAVATVIINGYKAYAEAQAAAAAAADKAKAEKNKADAAKGKGKGGGGGGEGSGQPKPAPIDNGIFIIHGGGGGGGGGKTPTVEVVWDK</sequence>
<protein>
    <submittedName>
        <fullName evidence="2">Uncharacterized protein</fullName>
    </submittedName>
</protein>
<dbReference type="AlphaFoldDB" id="A0A9P4TVB4"/>
<proteinExistence type="predicted"/>
<evidence type="ECO:0000313" key="2">
    <source>
        <dbReference type="EMBL" id="KAF2424508.1"/>
    </source>
</evidence>
<feature type="compositionally biased region" description="Pro residues" evidence="1">
    <location>
        <begin position="133"/>
        <end position="145"/>
    </location>
</feature>
<name>A0A9P4TVB4_9PEZI</name>
<accession>A0A9P4TVB4</accession>
<feature type="region of interest" description="Disordered" evidence="1">
    <location>
        <begin position="110"/>
        <end position="164"/>
    </location>
</feature>
<evidence type="ECO:0000256" key="1">
    <source>
        <dbReference type="SAM" id="MobiDB-lite"/>
    </source>
</evidence>
<dbReference type="Proteomes" id="UP000800235">
    <property type="component" value="Unassembled WGS sequence"/>
</dbReference>
<reference evidence="2" key="1">
    <citation type="journal article" date="2020" name="Stud. Mycol.">
        <title>101 Dothideomycetes genomes: a test case for predicting lifestyles and emergence of pathogens.</title>
        <authorList>
            <person name="Haridas S."/>
            <person name="Albert R."/>
            <person name="Binder M."/>
            <person name="Bloem J."/>
            <person name="Labutti K."/>
            <person name="Salamov A."/>
            <person name="Andreopoulos B."/>
            <person name="Baker S."/>
            <person name="Barry K."/>
            <person name="Bills G."/>
            <person name="Bluhm B."/>
            <person name="Cannon C."/>
            <person name="Castanera R."/>
            <person name="Culley D."/>
            <person name="Daum C."/>
            <person name="Ezra D."/>
            <person name="Gonzalez J."/>
            <person name="Henrissat B."/>
            <person name="Kuo A."/>
            <person name="Liang C."/>
            <person name="Lipzen A."/>
            <person name="Lutzoni F."/>
            <person name="Magnuson J."/>
            <person name="Mondo S."/>
            <person name="Nolan M."/>
            <person name="Ohm R."/>
            <person name="Pangilinan J."/>
            <person name="Park H.-J."/>
            <person name="Ramirez L."/>
            <person name="Alfaro M."/>
            <person name="Sun H."/>
            <person name="Tritt A."/>
            <person name="Yoshinaga Y."/>
            <person name="Zwiers L.-H."/>
            <person name="Turgeon B."/>
            <person name="Goodwin S."/>
            <person name="Spatafora J."/>
            <person name="Crous P."/>
            <person name="Grigoriev I."/>
        </authorList>
    </citation>
    <scope>NUCLEOTIDE SEQUENCE</scope>
    <source>
        <strain evidence="2">CBS 130266</strain>
    </source>
</reference>
<comment type="caution">
    <text evidence="2">The sequence shown here is derived from an EMBL/GenBank/DDBJ whole genome shotgun (WGS) entry which is preliminary data.</text>
</comment>
<keyword evidence="3" id="KW-1185">Reference proteome</keyword>
<evidence type="ECO:0000313" key="3">
    <source>
        <dbReference type="Proteomes" id="UP000800235"/>
    </source>
</evidence>
<feature type="compositionally biased region" description="Gly residues" evidence="1">
    <location>
        <begin position="237"/>
        <end position="246"/>
    </location>
</feature>
<feature type="region of interest" description="Disordered" evidence="1">
    <location>
        <begin position="228"/>
        <end position="259"/>
    </location>
</feature>
<organism evidence="2 3">
    <name type="scientific">Tothia fuscella</name>
    <dbReference type="NCBI Taxonomy" id="1048955"/>
    <lineage>
        <taxon>Eukaryota</taxon>
        <taxon>Fungi</taxon>
        <taxon>Dikarya</taxon>
        <taxon>Ascomycota</taxon>
        <taxon>Pezizomycotina</taxon>
        <taxon>Dothideomycetes</taxon>
        <taxon>Pleosporomycetidae</taxon>
        <taxon>Venturiales</taxon>
        <taxon>Cylindrosympodiaceae</taxon>
        <taxon>Tothia</taxon>
    </lineage>
</organism>
<gene>
    <name evidence="2" type="ORF">EJ08DRAFT_700722</name>
</gene>
<dbReference type="EMBL" id="MU007074">
    <property type="protein sequence ID" value="KAF2424508.1"/>
    <property type="molecule type" value="Genomic_DNA"/>
</dbReference>